<dbReference type="Proteomes" id="UP001500552">
    <property type="component" value="Unassembled WGS sequence"/>
</dbReference>
<evidence type="ECO:0000256" key="1">
    <source>
        <dbReference type="ARBA" id="ARBA00006484"/>
    </source>
</evidence>
<organism evidence="3 4">
    <name type="scientific">Pontibacter saemangeumensis</name>
    <dbReference type="NCBI Taxonomy" id="1084525"/>
    <lineage>
        <taxon>Bacteria</taxon>
        <taxon>Pseudomonadati</taxon>
        <taxon>Bacteroidota</taxon>
        <taxon>Cytophagia</taxon>
        <taxon>Cytophagales</taxon>
        <taxon>Hymenobacteraceae</taxon>
        <taxon>Pontibacter</taxon>
    </lineage>
</organism>
<sequence length="183" mass="19139">MCNVASAADIDALFSGVQEKVGTPDILICSAGRGIHEKLTEGDPEKWREIIDTNLLGALRMIRAFVPGMLAAGAGDVVLISSVSAGQAYPYGGIYAATKSALEVVAETLRQEVLPIVRVTVVAPGVTDTPFFKNTISGFHTAEDIGYGAIAADDVAEAVLYALSKPPGVSVNHITLRPTAQPF</sequence>
<keyword evidence="2" id="KW-0560">Oxidoreductase</keyword>
<proteinExistence type="inferred from homology"/>
<evidence type="ECO:0000256" key="2">
    <source>
        <dbReference type="ARBA" id="ARBA00023002"/>
    </source>
</evidence>
<dbReference type="InterPro" id="IPR036291">
    <property type="entry name" value="NAD(P)-bd_dom_sf"/>
</dbReference>
<comment type="caution">
    <text evidence="3">The sequence shown here is derived from an EMBL/GenBank/DDBJ whole genome shotgun (WGS) entry which is preliminary data.</text>
</comment>
<gene>
    <name evidence="3" type="ORF">GCM10023188_36500</name>
</gene>
<protein>
    <recommendedName>
        <fullName evidence="5">NADP-dependent 3-hydroxy acid dehydrogenase YdfG</fullName>
    </recommendedName>
</protein>
<evidence type="ECO:0000313" key="3">
    <source>
        <dbReference type="EMBL" id="GAA4439892.1"/>
    </source>
</evidence>
<dbReference type="Pfam" id="PF00106">
    <property type="entry name" value="adh_short"/>
    <property type="match status" value="1"/>
</dbReference>
<dbReference type="SUPFAM" id="SSF51735">
    <property type="entry name" value="NAD(P)-binding Rossmann-fold domains"/>
    <property type="match status" value="1"/>
</dbReference>
<dbReference type="InterPro" id="IPR020904">
    <property type="entry name" value="Sc_DH/Rdtase_CS"/>
</dbReference>
<dbReference type="Gene3D" id="3.40.50.720">
    <property type="entry name" value="NAD(P)-binding Rossmann-like Domain"/>
    <property type="match status" value="1"/>
</dbReference>
<dbReference type="PANTHER" id="PTHR43115">
    <property type="entry name" value="DEHYDROGENASE/REDUCTASE SDR FAMILY MEMBER 11"/>
    <property type="match status" value="1"/>
</dbReference>
<keyword evidence="4" id="KW-1185">Reference proteome</keyword>
<name>A0ABP8LXU3_9BACT</name>
<evidence type="ECO:0000313" key="4">
    <source>
        <dbReference type="Proteomes" id="UP001500552"/>
    </source>
</evidence>
<reference evidence="4" key="1">
    <citation type="journal article" date="2019" name="Int. J. Syst. Evol. Microbiol.">
        <title>The Global Catalogue of Microorganisms (GCM) 10K type strain sequencing project: providing services to taxonomists for standard genome sequencing and annotation.</title>
        <authorList>
            <consortium name="The Broad Institute Genomics Platform"/>
            <consortium name="The Broad Institute Genome Sequencing Center for Infectious Disease"/>
            <person name="Wu L."/>
            <person name="Ma J."/>
        </authorList>
    </citation>
    <scope>NUCLEOTIDE SEQUENCE [LARGE SCALE GENOMIC DNA]</scope>
    <source>
        <strain evidence="4">JCM 17926</strain>
    </source>
</reference>
<dbReference type="PRINTS" id="PR00081">
    <property type="entry name" value="GDHRDH"/>
</dbReference>
<dbReference type="EMBL" id="BAABHC010000029">
    <property type="protein sequence ID" value="GAA4439892.1"/>
    <property type="molecule type" value="Genomic_DNA"/>
</dbReference>
<dbReference type="PROSITE" id="PS00061">
    <property type="entry name" value="ADH_SHORT"/>
    <property type="match status" value="1"/>
</dbReference>
<accession>A0ABP8LXU3</accession>
<dbReference type="InterPro" id="IPR002347">
    <property type="entry name" value="SDR_fam"/>
</dbReference>
<dbReference type="CDD" id="cd05233">
    <property type="entry name" value="SDR_c"/>
    <property type="match status" value="1"/>
</dbReference>
<comment type="similarity">
    <text evidence="1">Belongs to the short-chain dehydrogenases/reductases (SDR) family.</text>
</comment>
<dbReference type="PANTHER" id="PTHR43115:SF4">
    <property type="entry name" value="DEHYDROGENASE_REDUCTASE SDR FAMILY MEMBER 11"/>
    <property type="match status" value="1"/>
</dbReference>
<evidence type="ECO:0008006" key="5">
    <source>
        <dbReference type="Google" id="ProtNLM"/>
    </source>
</evidence>